<evidence type="ECO:0000313" key="2">
    <source>
        <dbReference type="Proteomes" id="UP000184036"/>
    </source>
</evidence>
<dbReference type="Gene3D" id="3.40.630.30">
    <property type="match status" value="1"/>
</dbReference>
<organism evidence="1 2">
    <name type="scientific">Flavobacterium segetis</name>
    <dbReference type="NCBI Taxonomy" id="271157"/>
    <lineage>
        <taxon>Bacteria</taxon>
        <taxon>Pseudomonadati</taxon>
        <taxon>Bacteroidota</taxon>
        <taxon>Flavobacteriia</taxon>
        <taxon>Flavobacteriales</taxon>
        <taxon>Flavobacteriaceae</taxon>
        <taxon>Flavobacterium</taxon>
    </lineage>
</organism>
<sequence length="393" mass="46218">MINFGKILNYNLDSAYTFCIYENTSQLPNNWDDLAISTIFLSKRYFEVLEKSSPDNMICYFIGIFENENLIGISLSQFLNLNKLESFGGRDKRVKTKIRNFIFKNFASQVLVLGNNMLTGQNSYALKKGVDPMKAIKALHNAASSLKIIFANKGIKVHITTYKDFDKQEIKNFDIPEMRREYQFSTQPNMIFSINENWTTEQNYIDSLSKKYRDQYKRARKKAINIEKKKLSLDEIIRSETEIYNLYLHVAKNAPFNTFFLPQNHFRVFKEIFKDKFLFYGYFIGNKLIGFNTLIKNGKIMDTYFLGYDESIQRENMLYLNMLYDMIAYSINKNFEEIIFARTALEIKSSVGAKPVKMYGLISHSNSLLNSFMPKIFKYLEPETIWQQRNPFK</sequence>
<dbReference type="AlphaFoldDB" id="A0A1M5GWZ4"/>
<gene>
    <name evidence="1" type="ORF">SAMN05444396_104199</name>
</gene>
<dbReference type="InterPro" id="IPR016181">
    <property type="entry name" value="Acyl_CoA_acyltransferase"/>
</dbReference>
<protein>
    <recommendedName>
        <fullName evidence="3">Acetyltransferase (GNAT) domain-containing protein</fullName>
    </recommendedName>
</protein>
<name>A0A1M5GWZ4_9FLAO</name>
<dbReference type="EMBL" id="FQWE01000004">
    <property type="protein sequence ID" value="SHG07952.1"/>
    <property type="molecule type" value="Genomic_DNA"/>
</dbReference>
<dbReference type="STRING" id="271157.SAMN05444396_104199"/>
<keyword evidence="2" id="KW-1185">Reference proteome</keyword>
<accession>A0A1M5GWZ4</accession>
<dbReference type="SUPFAM" id="SSF55729">
    <property type="entry name" value="Acyl-CoA N-acyltransferases (Nat)"/>
    <property type="match status" value="1"/>
</dbReference>
<evidence type="ECO:0008006" key="3">
    <source>
        <dbReference type="Google" id="ProtNLM"/>
    </source>
</evidence>
<proteinExistence type="predicted"/>
<reference evidence="2" key="1">
    <citation type="submission" date="2016-11" db="EMBL/GenBank/DDBJ databases">
        <authorList>
            <person name="Varghese N."/>
            <person name="Submissions S."/>
        </authorList>
    </citation>
    <scope>NUCLEOTIDE SEQUENCE [LARGE SCALE GENOMIC DNA]</scope>
    <source>
        <strain evidence="2">DSM 19741</strain>
    </source>
</reference>
<dbReference type="Proteomes" id="UP000184036">
    <property type="component" value="Unassembled WGS sequence"/>
</dbReference>
<evidence type="ECO:0000313" key="1">
    <source>
        <dbReference type="EMBL" id="SHG07952.1"/>
    </source>
</evidence>